<dbReference type="GO" id="GO:0000978">
    <property type="term" value="F:RNA polymerase II cis-regulatory region sequence-specific DNA binding"/>
    <property type="evidence" value="ECO:0007669"/>
    <property type="project" value="TreeGrafter"/>
</dbReference>
<evidence type="ECO:0000313" key="8">
    <source>
        <dbReference type="Proteomes" id="UP000091967"/>
    </source>
</evidence>
<organism evidence="7 8">
    <name type="scientific">Fusarium poae</name>
    <dbReference type="NCBI Taxonomy" id="36050"/>
    <lineage>
        <taxon>Eukaryota</taxon>
        <taxon>Fungi</taxon>
        <taxon>Dikarya</taxon>
        <taxon>Ascomycota</taxon>
        <taxon>Pezizomycotina</taxon>
        <taxon>Sordariomycetes</taxon>
        <taxon>Hypocreomycetidae</taxon>
        <taxon>Hypocreales</taxon>
        <taxon>Nectriaceae</taxon>
        <taxon>Fusarium</taxon>
    </lineage>
</organism>
<evidence type="ECO:0000256" key="5">
    <source>
        <dbReference type="PROSITE-ProRule" id="PRU00042"/>
    </source>
</evidence>
<keyword evidence="1" id="KW-0479">Metal-binding</keyword>
<evidence type="ECO:0000256" key="4">
    <source>
        <dbReference type="ARBA" id="ARBA00022833"/>
    </source>
</evidence>
<dbReference type="Gene3D" id="3.30.160.60">
    <property type="entry name" value="Classic Zinc Finger"/>
    <property type="match status" value="1"/>
</dbReference>
<dbReference type="GO" id="GO:0045944">
    <property type="term" value="P:positive regulation of transcription by RNA polymerase II"/>
    <property type="evidence" value="ECO:0007669"/>
    <property type="project" value="UniProtKB-ARBA"/>
</dbReference>
<evidence type="ECO:0000256" key="3">
    <source>
        <dbReference type="ARBA" id="ARBA00022771"/>
    </source>
</evidence>
<evidence type="ECO:0000256" key="1">
    <source>
        <dbReference type="ARBA" id="ARBA00022723"/>
    </source>
</evidence>
<keyword evidence="4" id="KW-0862">Zinc</keyword>
<dbReference type="GO" id="GO:0008270">
    <property type="term" value="F:zinc ion binding"/>
    <property type="evidence" value="ECO:0007669"/>
    <property type="project" value="UniProtKB-KW"/>
</dbReference>
<gene>
    <name evidence="7" type="ORF">FPOA_08263</name>
</gene>
<name>A0A1B8ANL4_FUSPO</name>
<comment type="caution">
    <text evidence="7">The sequence shown here is derived from an EMBL/GenBank/DDBJ whole genome shotgun (WGS) entry which is preliminary data.</text>
</comment>
<dbReference type="InterPro" id="IPR036236">
    <property type="entry name" value="Znf_C2H2_sf"/>
</dbReference>
<dbReference type="PROSITE" id="PS00028">
    <property type="entry name" value="ZINC_FINGER_C2H2_1"/>
    <property type="match status" value="2"/>
</dbReference>
<reference evidence="7 8" key="1">
    <citation type="submission" date="2016-06" db="EMBL/GenBank/DDBJ databases">
        <title>Living apart together: crosstalk between the core and supernumerary genomes in a fungal plant pathogen.</title>
        <authorList>
            <person name="Vanheule A."/>
            <person name="Audenaert K."/>
            <person name="Warris S."/>
            <person name="Van De Geest H."/>
            <person name="Schijlen E."/>
            <person name="Hofte M."/>
            <person name="De Saeger S."/>
            <person name="Haesaert G."/>
            <person name="Waalwijk C."/>
            <person name="Van Der Lee T."/>
        </authorList>
    </citation>
    <scope>NUCLEOTIDE SEQUENCE [LARGE SCALE GENOMIC DNA]</scope>
    <source>
        <strain evidence="7 8">2516</strain>
    </source>
</reference>
<keyword evidence="8" id="KW-1185">Reference proteome</keyword>
<proteinExistence type="predicted"/>
<keyword evidence="2" id="KW-0677">Repeat</keyword>
<sequence length="299" mass="33496">MSEHQSVPQTQDGSTEQSFVDSDYSFNVPGADFGGFYLPLVTFHQNVDQWLHVSSWSQNAASLGSMSQEGVFGATAGSAPLSCDGFSEVGLPPSMIGTDSHLNDIDSARFTFSSPLVPCLDLPTVSEDISKMASPTACDQTNDTILDSSSAALGNDRLPAYSFDVVASDSSSSPADNSADNNSDIASNQTFKEDPAIRLKNNEFVEHGKWLCIWPECDKFFKENRMRNNHLRTHLKPVHCSWYGCNFRDSCQKDMRRHFRTHRSLKTVQCRFCGKWFTRKYNLSRHEREMHGGNKRVRK</sequence>
<protein>
    <recommendedName>
        <fullName evidence="6">C2H2-type domain-containing protein</fullName>
    </recommendedName>
</protein>
<dbReference type="AlphaFoldDB" id="A0A1B8ANL4"/>
<dbReference type="GO" id="GO:0005634">
    <property type="term" value="C:nucleus"/>
    <property type="evidence" value="ECO:0007669"/>
    <property type="project" value="UniProtKB-ARBA"/>
</dbReference>
<dbReference type="PROSITE" id="PS50157">
    <property type="entry name" value="ZINC_FINGER_C2H2_2"/>
    <property type="match status" value="1"/>
</dbReference>
<evidence type="ECO:0000313" key="7">
    <source>
        <dbReference type="EMBL" id="OBS21926.1"/>
    </source>
</evidence>
<accession>A0A1B8ANL4</accession>
<dbReference type="InterPro" id="IPR013087">
    <property type="entry name" value="Znf_C2H2_type"/>
</dbReference>
<dbReference type="PANTHER" id="PTHR19818:SF139">
    <property type="entry name" value="PAIR-RULE PROTEIN ODD-PAIRED"/>
    <property type="match status" value="1"/>
</dbReference>
<dbReference type="Proteomes" id="UP000091967">
    <property type="component" value="Unassembled WGS sequence"/>
</dbReference>
<dbReference type="SUPFAM" id="SSF57667">
    <property type="entry name" value="beta-beta-alpha zinc fingers"/>
    <property type="match status" value="1"/>
</dbReference>
<dbReference type="GO" id="GO:0000981">
    <property type="term" value="F:DNA-binding transcription factor activity, RNA polymerase II-specific"/>
    <property type="evidence" value="ECO:0007669"/>
    <property type="project" value="TreeGrafter"/>
</dbReference>
<feature type="domain" description="C2H2-type" evidence="6">
    <location>
        <begin position="268"/>
        <end position="296"/>
    </location>
</feature>
<keyword evidence="3 5" id="KW-0863">Zinc-finger</keyword>
<evidence type="ECO:0000259" key="6">
    <source>
        <dbReference type="PROSITE" id="PS50157"/>
    </source>
</evidence>
<dbReference type="STRING" id="36050.A0A1B8ANL4"/>
<dbReference type="EMBL" id="LYXU01000003">
    <property type="protein sequence ID" value="OBS21926.1"/>
    <property type="molecule type" value="Genomic_DNA"/>
</dbReference>
<dbReference type="SMART" id="SM00355">
    <property type="entry name" value="ZnF_C2H2"/>
    <property type="match status" value="3"/>
</dbReference>
<dbReference type="InterPro" id="IPR050329">
    <property type="entry name" value="GLI_C2H2-zinc-finger"/>
</dbReference>
<dbReference type="PANTHER" id="PTHR19818">
    <property type="entry name" value="ZINC FINGER PROTEIN ZIC AND GLI"/>
    <property type="match status" value="1"/>
</dbReference>
<evidence type="ECO:0000256" key="2">
    <source>
        <dbReference type="ARBA" id="ARBA00022737"/>
    </source>
</evidence>